<evidence type="ECO:0000313" key="2">
    <source>
        <dbReference type="Proteomes" id="UP001054945"/>
    </source>
</evidence>
<comment type="caution">
    <text evidence="1">The sequence shown here is derived from an EMBL/GenBank/DDBJ whole genome shotgun (WGS) entry which is preliminary data.</text>
</comment>
<name>A0AAV4Y3V4_CAEEX</name>
<proteinExistence type="predicted"/>
<sequence>MAEEYSRTEGRRGHALDTAAKRSMGVLKRREGEAACDILVLKLNAAISRARGGCEVPSCQRFLLIRKESARRGGIKAKGKWADCANCREGFNESRLLCGKLLSRALSGSVARLERGETSRHVGKPFSPNI</sequence>
<keyword evidence="2" id="KW-1185">Reference proteome</keyword>
<dbReference type="EMBL" id="BPLR01001264">
    <property type="protein sequence ID" value="GIZ01199.1"/>
    <property type="molecule type" value="Genomic_DNA"/>
</dbReference>
<protein>
    <submittedName>
        <fullName evidence="1">Uncharacterized protein</fullName>
    </submittedName>
</protein>
<organism evidence="1 2">
    <name type="scientific">Caerostris extrusa</name>
    <name type="common">Bark spider</name>
    <name type="synonym">Caerostris bankana</name>
    <dbReference type="NCBI Taxonomy" id="172846"/>
    <lineage>
        <taxon>Eukaryota</taxon>
        <taxon>Metazoa</taxon>
        <taxon>Ecdysozoa</taxon>
        <taxon>Arthropoda</taxon>
        <taxon>Chelicerata</taxon>
        <taxon>Arachnida</taxon>
        <taxon>Araneae</taxon>
        <taxon>Araneomorphae</taxon>
        <taxon>Entelegynae</taxon>
        <taxon>Araneoidea</taxon>
        <taxon>Araneidae</taxon>
        <taxon>Caerostris</taxon>
    </lineage>
</organism>
<gene>
    <name evidence="1" type="ORF">CEXT_697501</name>
</gene>
<reference evidence="1 2" key="1">
    <citation type="submission" date="2021-06" db="EMBL/GenBank/DDBJ databases">
        <title>Caerostris extrusa draft genome.</title>
        <authorList>
            <person name="Kono N."/>
            <person name="Arakawa K."/>
        </authorList>
    </citation>
    <scope>NUCLEOTIDE SEQUENCE [LARGE SCALE GENOMIC DNA]</scope>
</reference>
<dbReference type="AlphaFoldDB" id="A0AAV4Y3V4"/>
<evidence type="ECO:0000313" key="1">
    <source>
        <dbReference type="EMBL" id="GIZ01199.1"/>
    </source>
</evidence>
<dbReference type="Proteomes" id="UP001054945">
    <property type="component" value="Unassembled WGS sequence"/>
</dbReference>
<accession>A0AAV4Y3V4</accession>